<evidence type="ECO:0000313" key="3">
    <source>
        <dbReference type="Proteomes" id="UP000305888"/>
    </source>
</evidence>
<protein>
    <submittedName>
        <fullName evidence="2">Uncharacterized protein</fullName>
    </submittedName>
</protein>
<feature type="chain" id="PRO_5022789984" evidence="1">
    <location>
        <begin position="19"/>
        <end position="155"/>
    </location>
</feature>
<feature type="signal peptide" evidence="1">
    <location>
        <begin position="1"/>
        <end position="18"/>
    </location>
</feature>
<evidence type="ECO:0000313" key="2">
    <source>
        <dbReference type="EMBL" id="QDL92898.1"/>
    </source>
</evidence>
<proteinExistence type="predicted"/>
<reference evidence="2 3" key="1">
    <citation type="submission" date="2019-06" db="EMBL/GenBank/DDBJ databases">
        <title>Genome sequence of Rhodobacteraceae bacterium D4M1.</title>
        <authorList>
            <person name="Cao J."/>
        </authorList>
    </citation>
    <scope>NUCLEOTIDE SEQUENCE [LARGE SCALE GENOMIC DNA]</scope>
    <source>
        <strain evidence="2 3">D4M1</strain>
    </source>
</reference>
<keyword evidence="3" id="KW-1185">Reference proteome</keyword>
<dbReference type="RefSeq" id="WP_138578163.1">
    <property type="nucleotide sequence ID" value="NZ_CP040818.1"/>
</dbReference>
<dbReference type="Proteomes" id="UP000305888">
    <property type="component" value="Chromosome"/>
</dbReference>
<sequence length="155" mass="16736">MFRYLIAALCVVPSLASAADVRVIQCALAVPNTPRAGAQISMDGQVMTEVNAVVHGDSGRLEVDMTRLGTATSLVRIRMFNYVKEGDKITAELLRGTARLMLENNAVCDRDGCAAYWGSLDQRLSAAILGNILQALADPQQCDTIWERAGITPLK</sequence>
<name>A0A5B8FIB0_9RHOB</name>
<dbReference type="OrthoDB" id="9827186at2"/>
<accession>A0A5B8FIB0</accession>
<gene>
    <name evidence="2" type="ORF">FDP22_14565</name>
</gene>
<dbReference type="AlphaFoldDB" id="A0A5B8FIB0"/>
<organism evidence="2 3">
    <name type="scientific">Paroceanicella profunda</name>
    <dbReference type="NCBI Taxonomy" id="2579971"/>
    <lineage>
        <taxon>Bacteria</taxon>
        <taxon>Pseudomonadati</taxon>
        <taxon>Pseudomonadota</taxon>
        <taxon>Alphaproteobacteria</taxon>
        <taxon>Rhodobacterales</taxon>
        <taxon>Paracoccaceae</taxon>
        <taxon>Paroceanicella</taxon>
    </lineage>
</organism>
<evidence type="ECO:0000256" key="1">
    <source>
        <dbReference type="SAM" id="SignalP"/>
    </source>
</evidence>
<dbReference type="EMBL" id="CP040818">
    <property type="protein sequence ID" value="QDL92898.1"/>
    <property type="molecule type" value="Genomic_DNA"/>
</dbReference>
<keyword evidence="1" id="KW-0732">Signal</keyword>
<dbReference type="KEGG" id="ppru:FDP22_14565"/>